<dbReference type="SMART" id="SM00228">
    <property type="entry name" value="PDZ"/>
    <property type="match status" value="1"/>
</dbReference>
<keyword evidence="8" id="KW-1185">Reference proteome</keyword>
<dbReference type="CDD" id="cd06801">
    <property type="entry name" value="PDZ_syntrophin-like"/>
    <property type="match status" value="1"/>
</dbReference>
<evidence type="ECO:0000313" key="8">
    <source>
        <dbReference type="Proteomes" id="UP000286641"/>
    </source>
</evidence>
<evidence type="ECO:0000313" key="9">
    <source>
        <dbReference type="RefSeq" id="XP_025724396.1"/>
    </source>
</evidence>
<dbReference type="Gene3D" id="2.30.42.10">
    <property type="match status" value="1"/>
</dbReference>
<reference key="1">
    <citation type="submission" date="2019-01" db="UniProtKB">
        <authorList>
            <consortium name="RefSeq"/>
        </authorList>
    </citation>
    <scope>IDENTIFICATION</scope>
</reference>
<dbReference type="Pfam" id="PF23012">
    <property type="entry name" value="Syntrophin_4th"/>
    <property type="match status" value="1"/>
</dbReference>
<dbReference type="InterPro" id="IPR001478">
    <property type="entry name" value="PDZ"/>
</dbReference>
<dbReference type="InterPro" id="IPR055108">
    <property type="entry name" value="Syntrophin_4th"/>
</dbReference>
<dbReference type="PANTHER" id="PTHR10554">
    <property type="entry name" value="SYNTROPHIN"/>
    <property type="match status" value="1"/>
</dbReference>
<dbReference type="InParanoid" id="A0A3Q7Q881"/>
<evidence type="ECO:0000259" key="7">
    <source>
        <dbReference type="PROSITE" id="PS50106"/>
    </source>
</evidence>
<dbReference type="PANTHER" id="PTHR10554:SF3">
    <property type="entry name" value="GAMMA-2-SYNTROPHIN"/>
    <property type="match status" value="1"/>
</dbReference>
<sequence length="750" mass="82493">MQVQDVYGMKEIHQRGSYSDNCQMVFSGTVNTALTPGCRSGCLSPDTPHTLLFRMCSDDTVFTAGEKLTSITNCGHPSDILQLTTNQQWFQGIKQASMWWFRGVKLSAVVGNLIYDDSCLQRTPGESTGTGVCAEEKLRPRQSPGYRVSCGVTRDWAGARTAARPSSGGGSAWAVLAGGGRSAPSHCEPSRNPSPRGARTWSRRGPWMLARAPALSSPGPERGPRRWAAMSTAGPPPPAAPSGRPGRLLEPARTRTGIALLHREGSGSTYDVRLKLTKEVLTIQKQDVVCVGGSSHGTHHRTVTLRREPVGGLGLSIKGGAEHRVPAVISRIFRGHAADQTGMLFVGDAVLQVNGINVEDATHEEVVHLLRNAGDEVTITVEYLRDAPSFLKLPLVEPPVCCRPWAQAPSSPSSPVANEPKYEKRWLDTLSIPLSMARISRYKAGAEKLRSSAFKVLALDGVSTGILQFHTAQESADWLRAVSMNISDLTRQRVRTENKCSSPCDQVVHMGWVSEKLEGTGSCHTFRPKFLALKGSSLHVFSTPPVSMLDWVQAEKTYNLCEVLFKLHKFWLTEDCWLHADLGLGPRSLEDTWPYCFSVLVGHGQSRLFSVELGSELAAWERSFQRATSMEVQRTGSRTYACSWQGETLCFTVDFALGFTCFDSKTKNVLWRFKFSQLKGSSDDGNTRVKLLFQHLDTKQIEVKELEFPDLTAVLHCIHAFLAAKVASVDPTFMDRQSIARKVLLLSTEH</sequence>
<dbReference type="GO" id="GO:0005198">
    <property type="term" value="F:structural molecule activity"/>
    <property type="evidence" value="ECO:0007669"/>
    <property type="project" value="InterPro"/>
</dbReference>
<dbReference type="InterPro" id="IPR036034">
    <property type="entry name" value="PDZ_sf"/>
</dbReference>
<dbReference type="CTD" id="54221"/>
<accession>A0A3Q7Q881</accession>
<name>A0A3Q7Q881_CALUR</name>
<evidence type="ECO:0000256" key="3">
    <source>
        <dbReference type="ARBA" id="ARBA00022490"/>
    </source>
</evidence>
<organism evidence="8 9">
    <name type="scientific">Callorhinus ursinus</name>
    <name type="common">Northern fur seal</name>
    <dbReference type="NCBI Taxonomy" id="34884"/>
    <lineage>
        <taxon>Eukaryota</taxon>
        <taxon>Metazoa</taxon>
        <taxon>Chordata</taxon>
        <taxon>Craniata</taxon>
        <taxon>Vertebrata</taxon>
        <taxon>Euteleostomi</taxon>
        <taxon>Mammalia</taxon>
        <taxon>Eutheria</taxon>
        <taxon>Laurasiatheria</taxon>
        <taxon>Carnivora</taxon>
        <taxon>Caniformia</taxon>
        <taxon>Pinnipedia</taxon>
        <taxon>Otariidae</taxon>
        <taxon>Callorhinus</taxon>
    </lineage>
</organism>
<keyword evidence="5" id="KW-0206">Cytoskeleton</keyword>
<keyword evidence="3" id="KW-0963">Cytoplasm</keyword>
<dbReference type="FunFam" id="2.30.42.10:FF:000080">
    <property type="entry name" value="Syntrophin gamma 1"/>
    <property type="match status" value="1"/>
</dbReference>
<evidence type="ECO:0000256" key="5">
    <source>
        <dbReference type="ARBA" id="ARBA00023212"/>
    </source>
</evidence>
<dbReference type="SUPFAM" id="SSF50156">
    <property type="entry name" value="PDZ domain-like"/>
    <property type="match status" value="1"/>
</dbReference>
<reference evidence="9" key="2">
    <citation type="submission" date="2025-08" db="UniProtKB">
        <authorList>
            <consortium name="RefSeq"/>
        </authorList>
    </citation>
    <scope>IDENTIFICATION</scope>
    <source>
        <tissue evidence="9">Blood</tissue>
    </source>
</reference>
<gene>
    <name evidence="9" type="primary">SNTG2</name>
</gene>
<dbReference type="GO" id="GO:0003779">
    <property type="term" value="F:actin binding"/>
    <property type="evidence" value="ECO:0007669"/>
    <property type="project" value="UniProtKB-KW"/>
</dbReference>
<dbReference type="GO" id="GO:0016013">
    <property type="term" value="C:syntrophin complex"/>
    <property type="evidence" value="ECO:0007669"/>
    <property type="project" value="UniProtKB-ARBA"/>
</dbReference>
<dbReference type="SUPFAM" id="SSF50729">
    <property type="entry name" value="PH domain-like"/>
    <property type="match status" value="1"/>
</dbReference>
<dbReference type="Pfam" id="PF00595">
    <property type="entry name" value="PDZ"/>
    <property type="match status" value="1"/>
</dbReference>
<dbReference type="GO" id="GO:0005856">
    <property type="term" value="C:cytoskeleton"/>
    <property type="evidence" value="ECO:0007669"/>
    <property type="project" value="UniProtKB-SubCell"/>
</dbReference>
<dbReference type="PROSITE" id="PS50106">
    <property type="entry name" value="PDZ"/>
    <property type="match status" value="1"/>
</dbReference>
<proteinExistence type="inferred from homology"/>
<feature type="region of interest" description="Disordered" evidence="6">
    <location>
        <begin position="177"/>
        <end position="247"/>
    </location>
</feature>
<comment type="subcellular location">
    <subcellularLocation>
        <location evidence="1">Cytoplasm</location>
        <location evidence="1">Cytoskeleton</location>
    </subcellularLocation>
</comment>
<evidence type="ECO:0000256" key="6">
    <source>
        <dbReference type="SAM" id="MobiDB-lite"/>
    </source>
</evidence>
<protein>
    <submittedName>
        <fullName evidence="9">Gamma-2-syntrophin</fullName>
    </submittedName>
</protein>
<dbReference type="InterPro" id="IPR015482">
    <property type="entry name" value="Syntrophin"/>
</dbReference>
<keyword evidence="4" id="KW-0009">Actin-binding</keyword>
<dbReference type="AlphaFoldDB" id="A0A3Q7Q881"/>
<dbReference type="Proteomes" id="UP000286641">
    <property type="component" value="Unplaced"/>
</dbReference>
<feature type="domain" description="PDZ" evidence="7">
    <location>
        <begin position="302"/>
        <end position="385"/>
    </location>
</feature>
<dbReference type="RefSeq" id="XP_025724396.1">
    <property type="nucleotide sequence ID" value="XM_025868611.1"/>
</dbReference>
<comment type="similarity">
    <text evidence="2">Belongs to the syntrophin family.</text>
</comment>
<evidence type="ECO:0000256" key="2">
    <source>
        <dbReference type="ARBA" id="ARBA00010798"/>
    </source>
</evidence>
<evidence type="ECO:0000256" key="1">
    <source>
        <dbReference type="ARBA" id="ARBA00004245"/>
    </source>
</evidence>
<evidence type="ECO:0000256" key="4">
    <source>
        <dbReference type="ARBA" id="ARBA00023203"/>
    </source>
</evidence>